<evidence type="ECO:0000256" key="1">
    <source>
        <dbReference type="ARBA" id="ARBA00004141"/>
    </source>
</evidence>
<feature type="transmembrane region" description="Helical" evidence="6">
    <location>
        <begin position="102"/>
        <end position="126"/>
    </location>
</feature>
<dbReference type="InterPro" id="IPR050807">
    <property type="entry name" value="TransReg_Diox_bact_type"/>
</dbReference>
<evidence type="ECO:0000256" key="6">
    <source>
        <dbReference type="SAM" id="Phobius"/>
    </source>
</evidence>
<evidence type="ECO:0000256" key="2">
    <source>
        <dbReference type="ARBA" id="ARBA00022692"/>
    </source>
</evidence>
<dbReference type="InterPro" id="IPR001387">
    <property type="entry name" value="Cro/C1-type_HTH"/>
</dbReference>
<dbReference type="Pfam" id="PF09685">
    <property type="entry name" value="MamF_MmsF"/>
    <property type="match status" value="1"/>
</dbReference>
<gene>
    <name evidence="8" type="ORF">GCM10022218_01710</name>
</gene>
<accession>A0ABP7ZQ80</accession>
<evidence type="ECO:0000256" key="3">
    <source>
        <dbReference type="ARBA" id="ARBA00022989"/>
    </source>
</evidence>
<evidence type="ECO:0000256" key="5">
    <source>
        <dbReference type="ARBA" id="ARBA00023136"/>
    </source>
</evidence>
<evidence type="ECO:0000313" key="9">
    <source>
        <dbReference type="Proteomes" id="UP001500167"/>
    </source>
</evidence>
<dbReference type="InterPro" id="IPR010982">
    <property type="entry name" value="Lambda_DNA-bd_dom_sf"/>
</dbReference>
<dbReference type="CDD" id="cd00093">
    <property type="entry name" value="HTH_XRE"/>
    <property type="match status" value="1"/>
</dbReference>
<evidence type="ECO:0000259" key="7">
    <source>
        <dbReference type="PROSITE" id="PS50943"/>
    </source>
</evidence>
<feature type="transmembrane region" description="Helical" evidence="6">
    <location>
        <begin position="170"/>
        <end position="190"/>
    </location>
</feature>
<sequence>MDKGKQTFDLASIRLEKGLTQQELADQSGLTSRTIQRIEKGEVIPYGDSVRKLAQALGLSVAELYSSSGNTQTLEPALAIPTVKNSEIEEVSTSAETRILSFFHFMPLAGVIFPFCNLLLPLFLWINYRDRNRLYDYHGRISINFQLTMSLLLMLLIVLLVFYFPVGFALLTIVYLYTLVSCIINGIGALSNRIPRYPGAIPFLKLPSR</sequence>
<feature type="domain" description="HTH cro/C1-type" evidence="7">
    <location>
        <begin position="10"/>
        <end position="64"/>
    </location>
</feature>
<evidence type="ECO:0000256" key="4">
    <source>
        <dbReference type="ARBA" id="ARBA00023125"/>
    </source>
</evidence>
<keyword evidence="2 6" id="KW-0812">Transmembrane</keyword>
<dbReference type="InterPro" id="IPR019109">
    <property type="entry name" value="MamF_MmsF"/>
</dbReference>
<dbReference type="RefSeq" id="WP_346083654.1">
    <property type="nucleotide sequence ID" value="NZ_BAAAZK010000002.1"/>
</dbReference>
<organism evidence="8 9">
    <name type="scientific">Sphingobacterium ginsenosidimutans</name>
    <dbReference type="NCBI Taxonomy" id="687845"/>
    <lineage>
        <taxon>Bacteria</taxon>
        <taxon>Pseudomonadati</taxon>
        <taxon>Bacteroidota</taxon>
        <taxon>Sphingobacteriia</taxon>
        <taxon>Sphingobacteriales</taxon>
        <taxon>Sphingobacteriaceae</taxon>
        <taxon>Sphingobacterium</taxon>
    </lineage>
</organism>
<comment type="subcellular location">
    <subcellularLocation>
        <location evidence="1">Membrane</location>
        <topology evidence="1">Multi-pass membrane protein</topology>
    </subcellularLocation>
</comment>
<dbReference type="SUPFAM" id="SSF47413">
    <property type="entry name" value="lambda repressor-like DNA-binding domains"/>
    <property type="match status" value="1"/>
</dbReference>
<dbReference type="EMBL" id="BAAAZK010000002">
    <property type="protein sequence ID" value="GAA4167800.1"/>
    <property type="molecule type" value="Genomic_DNA"/>
</dbReference>
<protein>
    <recommendedName>
        <fullName evidence="7">HTH cro/C1-type domain-containing protein</fullName>
    </recommendedName>
</protein>
<feature type="transmembrane region" description="Helical" evidence="6">
    <location>
        <begin position="147"/>
        <end position="164"/>
    </location>
</feature>
<keyword evidence="3 6" id="KW-1133">Transmembrane helix</keyword>
<keyword evidence="9" id="KW-1185">Reference proteome</keyword>
<dbReference type="Pfam" id="PF01381">
    <property type="entry name" value="HTH_3"/>
    <property type="match status" value="1"/>
</dbReference>
<dbReference type="PANTHER" id="PTHR46797">
    <property type="entry name" value="HTH-TYPE TRANSCRIPTIONAL REGULATOR"/>
    <property type="match status" value="1"/>
</dbReference>
<keyword evidence="5 6" id="KW-0472">Membrane</keyword>
<proteinExistence type="predicted"/>
<dbReference type="PROSITE" id="PS50943">
    <property type="entry name" value="HTH_CROC1"/>
    <property type="match status" value="1"/>
</dbReference>
<dbReference type="Gene3D" id="1.10.260.40">
    <property type="entry name" value="lambda repressor-like DNA-binding domains"/>
    <property type="match status" value="1"/>
</dbReference>
<reference evidence="9" key="1">
    <citation type="journal article" date="2019" name="Int. J. Syst. Evol. Microbiol.">
        <title>The Global Catalogue of Microorganisms (GCM) 10K type strain sequencing project: providing services to taxonomists for standard genome sequencing and annotation.</title>
        <authorList>
            <consortium name="The Broad Institute Genomics Platform"/>
            <consortium name="The Broad Institute Genome Sequencing Center for Infectious Disease"/>
            <person name="Wu L."/>
            <person name="Ma J."/>
        </authorList>
    </citation>
    <scope>NUCLEOTIDE SEQUENCE [LARGE SCALE GENOMIC DNA]</scope>
    <source>
        <strain evidence="9">JCM 16722</strain>
    </source>
</reference>
<comment type="caution">
    <text evidence="8">The sequence shown here is derived from an EMBL/GenBank/DDBJ whole genome shotgun (WGS) entry which is preliminary data.</text>
</comment>
<keyword evidence="4" id="KW-0238">DNA-binding</keyword>
<name>A0ABP7ZQ80_9SPHI</name>
<evidence type="ECO:0000313" key="8">
    <source>
        <dbReference type="EMBL" id="GAA4167800.1"/>
    </source>
</evidence>
<dbReference type="Proteomes" id="UP001500167">
    <property type="component" value="Unassembled WGS sequence"/>
</dbReference>
<dbReference type="SMART" id="SM00530">
    <property type="entry name" value="HTH_XRE"/>
    <property type="match status" value="1"/>
</dbReference>
<dbReference type="PANTHER" id="PTHR46797:SF1">
    <property type="entry name" value="METHYLPHOSPHONATE SYNTHASE"/>
    <property type="match status" value="1"/>
</dbReference>